<reference evidence="1" key="1">
    <citation type="journal article" date="2014" name="Front. Microbiol.">
        <title>High frequency of phylogenetically diverse reductive dehalogenase-homologous genes in deep subseafloor sedimentary metagenomes.</title>
        <authorList>
            <person name="Kawai M."/>
            <person name="Futagami T."/>
            <person name="Toyoda A."/>
            <person name="Takaki Y."/>
            <person name="Nishi S."/>
            <person name="Hori S."/>
            <person name="Arai W."/>
            <person name="Tsubouchi T."/>
            <person name="Morono Y."/>
            <person name="Uchiyama I."/>
            <person name="Ito T."/>
            <person name="Fujiyama A."/>
            <person name="Inagaki F."/>
            <person name="Takami H."/>
        </authorList>
    </citation>
    <scope>NUCLEOTIDE SEQUENCE</scope>
    <source>
        <strain evidence="1">Expedition CK06-06</strain>
    </source>
</reference>
<organism evidence="1">
    <name type="scientific">marine sediment metagenome</name>
    <dbReference type="NCBI Taxonomy" id="412755"/>
    <lineage>
        <taxon>unclassified sequences</taxon>
        <taxon>metagenomes</taxon>
        <taxon>ecological metagenomes</taxon>
    </lineage>
</organism>
<comment type="caution">
    <text evidence="1">The sequence shown here is derived from an EMBL/GenBank/DDBJ whole genome shotgun (WGS) entry which is preliminary data.</text>
</comment>
<sequence>YYYTKFELQRGRYITDNRQLTGLVLTDFVYDSLSTSKNITLENDRDVIVSENLFKLPIDLSFKSENKRTFIQGTLMRNLFIPYKDIILEFMETLRNPLSFQVNKTGPILLSTHWDSYNQILISSEMDYEMKTKYLSPTAGLTRITFDSEKHLEQYFSHQNLQYIEELVLKLKRVYSTIEYDPMYLFSILLNASVRLRSETGSSNVQKIEISNERMPKKSVLLSAEPRMSFFVDWPENFKRKTKNELEKSVVQVTSKIYQPKEIDKETIRVKEFSG</sequence>
<name>X1G1U9_9ZZZZ</name>
<proteinExistence type="predicted"/>
<feature type="non-terminal residue" evidence="1">
    <location>
        <position position="1"/>
    </location>
</feature>
<feature type="non-terminal residue" evidence="1">
    <location>
        <position position="275"/>
    </location>
</feature>
<evidence type="ECO:0000313" key="1">
    <source>
        <dbReference type="EMBL" id="GAH51886.1"/>
    </source>
</evidence>
<dbReference type="AlphaFoldDB" id="X1G1U9"/>
<protein>
    <submittedName>
        <fullName evidence="1">Uncharacterized protein</fullName>
    </submittedName>
</protein>
<accession>X1G1U9</accession>
<gene>
    <name evidence="1" type="ORF">S03H2_39845</name>
</gene>
<dbReference type="EMBL" id="BARU01024664">
    <property type="protein sequence ID" value="GAH51886.1"/>
    <property type="molecule type" value="Genomic_DNA"/>
</dbReference>